<dbReference type="KEGG" id="nio:NITINOP_1852"/>
<feature type="transmembrane region" description="Helical" evidence="1">
    <location>
        <begin position="59"/>
        <end position="80"/>
    </location>
</feature>
<feature type="transmembrane region" description="Helical" evidence="1">
    <location>
        <begin position="101"/>
        <end position="120"/>
    </location>
</feature>
<dbReference type="Gene3D" id="1.20.1050.50">
    <property type="entry name" value="Particulate methane monooxygenase subunit c2. Chain: C"/>
    <property type="match status" value="1"/>
</dbReference>
<dbReference type="EC" id="1.13.12.-" evidence="3"/>
<feature type="transmembrane region" description="Helical" evidence="1">
    <location>
        <begin position="213"/>
        <end position="235"/>
    </location>
</feature>
<dbReference type="OrthoDB" id="184526at2"/>
<organism evidence="3 4">
    <name type="scientific">Candidatus Nitrospira inopinata</name>
    <dbReference type="NCBI Taxonomy" id="1715989"/>
    <lineage>
        <taxon>Bacteria</taxon>
        <taxon>Pseudomonadati</taxon>
        <taxon>Nitrospirota</taxon>
        <taxon>Nitrospiria</taxon>
        <taxon>Nitrospirales</taxon>
        <taxon>Nitrospiraceae</taxon>
        <taxon>Nitrospira</taxon>
    </lineage>
</organism>
<dbReference type="EMBL" id="LN885086">
    <property type="protein sequence ID" value="CUQ66825.1"/>
    <property type="molecule type" value="Genomic_DNA"/>
</dbReference>
<keyword evidence="1" id="KW-0812">Transmembrane</keyword>
<dbReference type="Proteomes" id="UP000066284">
    <property type="component" value="Chromosome 1"/>
</dbReference>
<sequence>MAAERGYDISQWYDSRPWKIGWFAMLAIGIFWVLYQRTFGYSHGLDSMTPEFDAVWMGLWRFNIVANALFFAIAVGWIWVTRDRNLANLDPKTELKRYFYWMGWLACYVWGVYYAGSYTLEQDAAWHQVIIRDTSFTASHIVAFYGTFPLYITCGVSSYLYAQTRLPLYSQATSFPLVAAVVGPMFILPNVGLNEWGHAFWFVDELFAAPLHWGFVTLGWCGLFGAAGGVAAQIVSRMSNLADVIWNGAPKSILDPFPSQVNPNAKAGY</sequence>
<dbReference type="NCBIfam" id="NF041641">
    <property type="entry name" value="AmoC_BACT"/>
    <property type="match status" value="1"/>
</dbReference>
<gene>
    <name evidence="3" type="primary">amoC1</name>
    <name evidence="2" type="synonym">amoC2</name>
    <name evidence="2" type="ORF">NITINOP_1259</name>
    <name evidence="3" type="ORF">NITINOP_1852</name>
</gene>
<evidence type="ECO:0000313" key="3">
    <source>
        <dbReference type="EMBL" id="CUQ66825.1"/>
    </source>
</evidence>
<protein>
    <submittedName>
        <fullName evidence="3">Ammonia monooxygenase, subunit C</fullName>
        <ecNumber evidence="3">1.13.12.-</ecNumber>
    </submittedName>
</protein>
<evidence type="ECO:0000256" key="1">
    <source>
        <dbReference type="SAM" id="Phobius"/>
    </source>
</evidence>
<proteinExistence type="predicted"/>
<reference evidence="4" key="1">
    <citation type="submission" date="2015-09" db="EMBL/GenBank/DDBJ databases">
        <authorList>
            <person name="Daims H."/>
        </authorList>
    </citation>
    <scope>NUCLEOTIDE SEQUENCE [LARGE SCALE GENOMIC DNA]</scope>
</reference>
<dbReference type="InterPro" id="IPR023349">
    <property type="entry name" value="NH3_CH4_mOase_C_sf"/>
</dbReference>
<dbReference type="AlphaFoldDB" id="A0A0S4KU20"/>
<feature type="transmembrane region" description="Helical" evidence="1">
    <location>
        <begin position="140"/>
        <end position="162"/>
    </location>
</feature>
<dbReference type="InterPro" id="IPR006980">
    <property type="entry name" value="NH3_CH4_mOase_C"/>
</dbReference>
<accession>A0A0S4KU20</accession>
<dbReference type="Pfam" id="PF04896">
    <property type="entry name" value="AmoC"/>
    <property type="match status" value="1"/>
</dbReference>
<feature type="transmembrane region" description="Helical" evidence="1">
    <location>
        <begin position="20"/>
        <end position="39"/>
    </location>
</feature>
<evidence type="ECO:0000313" key="4">
    <source>
        <dbReference type="Proteomes" id="UP000066284"/>
    </source>
</evidence>
<dbReference type="GO" id="GO:0004497">
    <property type="term" value="F:monooxygenase activity"/>
    <property type="evidence" value="ECO:0007669"/>
    <property type="project" value="UniProtKB-KW"/>
</dbReference>
<dbReference type="KEGG" id="nio:NITINOP_1259"/>
<dbReference type="NCBIfam" id="TIGR03078">
    <property type="entry name" value="CH4_NH3mon_ox_C"/>
    <property type="match status" value="1"/>
</dbReference>
<keyword evidence="4" id="KW-1185">Reference proteome</keyword>
<keyword evidence="1" id="KW-0472">Membrane</keyword>
<evidence type="ECO:0000313" key="2">
    <source>
        <dbReference type="EMBL" id="CUQ66234.1"/>
    </source>
</evidence>
<dbReference type="RefSeq" id="WP_062484140.1">
    <property type="nucleotide sequence ID" value="NZ_LN885086.1"/>
</dbReference>
<dbReference type="KEGG" id="ag:CUQ66825"/>
<keyword evidence="3" id="KW-0560">Oxidoreductase</keyword>
<keyword evidence="3" id="KW-0503">Monooxygenase</keyword>
<feature type="transmembrane region" description="Helical" evidence="1">
    <location>
        <begin position="174"/>
        <end position="193"/>
    </location>
</feature>
<name>A0A0S4KU20_9BACT</name>
<dbReference type="CDD" id="cd19412">
    <property type="entry name" value="pMMO-AMO_C"/>
    <property type="match status" value="1"/>
</dbReference>
<dbReference type="EMBL" id="LN885086">
    <property type="protein sequence ID" value="CUQ66234.1"/>
    <property type="molecule type" value="Genomic_DNA"/>
</dbReference>
<keyword evidence="1" id="KW-1133">Transmembrane helix</keyword>
<reference evidence="3" key="2">
    <citation type="submission" date="2015-09" db="EMBL/GenBank/DDBJ databases">
        <authorList>
            <person name="Jackson K.R."/>
            <person name="Lunt B.L."/>
            <person name="Fisher J.N.B."/>
            <person name="Gardner A.V."/>
            <person name="Bailey M.E."/>
            <person name="Deus L.M."/>
            <person name="Earl A.S."/>
            <person name="Gibby P.D."/>
            <person name="Hartmann K.A."/>
            <person name="Liu J.E."/>
            <person name="Manci A.M."/>
            <person name="Nielsen D.A."/>
            <person name="Solomon M.B."/>
            <person name="Breakwell D.P."/>
            <person name="Burnett S.H."/>
            <person name="Grose J.H."/>
        </authorList>
    </citation>
    <scope>NUCLEOTIDE SEQUENCE</scope>
    <source>
        <strain evidence="3">ENR4</strain>
    </source>
</reference>
<dbReference type="STRING" id="1715989.NITINOP_1259"/>